<keyword evidence="3 5" id="KW-1133">Transmembrane helix</keyword>
<sequence length="57" mass="6516">MLSLQQREQRQAWVLLAPMLIVMFLLTAWPLARTLWLSFTDTAAGGQWRCDELPLAG</sequence>
<gene>
    <name evidence="6" type="ORF">NCTC12998_02129</name>
</gene>
<proteinExistence type="predicted"/>
<dbReference type="EMBL" id="CAADJE010000021">
    <property type="protein sequence ID" value="VFS63116.1"/>
    <property type="molecule type" value="Genomic_DNA"/>
</dbReference>
<reference evidence="6 7" key="1">
    <citation type="submission" date="2019-03" db="EMBL/GenBank/DDBJ databases">
        <authorList>
            <consortium name="Pathogen Informatics"/>
        </authorList>
    </citation>
    <scope>NUCLEOTIDE SEQUENCE [LARGE SCALE GENOMIC DNA]</scope>
    <source>
        <strain evidence="6 7">NCTC12998</strain>
    </source>
</reference>
<evidence type="ECO:0000256" key="3">
    <source>
        <dbReference type="ARBA" id="ARBA00022989"/>
    </source>
</evidence>
<dbReference type="GO" id="GO:0016020">
    <property type="term" value="C:membrane"/>
    <property type="evidence" value="ECO:0007669"/>
    <property type="project" value="UniProtKB-SubCell"/>
</dbReference>
<dbReference type="Proteomes" id="UP000345637">
    <property type="component" value="Unassembled WGS sequence"/>
</dbReference>
<comment type="subcellular location">
    <subcellularLocation>
        <location evidence="1">Membrane</location>
        <topology evidence="1">Multi-pass membrane protein</topology>
    </subcellularLocation>
</comment>
<dbReference type="InterPro" id="IPR035906">
    <property type="entry name" value="MetI-like_sf"/>
</dbReference>
<keyword evidence="4 5" id="KW-0472">Membrane</keyword>
<evidence type="ECO:0000313" key="6">
    <source>
        <dbReference type="EMBL" id="VFS63116.1"/>
    </source>
</evidence>
<organism evidence="6 7">
    <name type="scientific">Raoultella planticola</name>
    <name type="common">Klebsiella planticola</name>
    <dbReference type="NCBI Taxonomy" id="575"/>
    <lineage>
        <taxon>Bacteria</taxon>
        <taxon>Pseudomonadati</taxon>
        <taxon>Pseudomonadota</taxon>
        <taxon>Gammaproteobacteria</taxon>
        <taxon>Enterobacterales</taxon>
        <taxon>Enterobacteriaceae</taxon>
        <taxon>Klebsiella/Raoultella group</taxon>
        <taxon>Raoultella</taxon>
    </lineage>
</organism>
<feature type="transmembrane region" description="Helical" evidence="5">
    <location>
        <begin position="12"/>
        <end position="32"/>
    </location>
</feature>
<evidence type="ECO:0000256" key="5">
    <source>
        <dbReference type="SAM" id="Phobius"/>
    </source>
</evidence>
<accession>A0A485ASH9</accession>
<evidence type="ECO:0000256" key="2">
    <source>
        <dbReference type="ARBA" id="ARBA00022692"/>
    </source>
</evidence>
<protein>
    <submittedName>
        <fullName evidence="6">Uncharacterized protein</fullName>
    </submittedName>
</protein>
<evidence type="ECO:0000313" key="7">
    <source>
        <dbReference type="Proteomes" id="UP000345637"/>
    </source>
</evidence>
<evidence type="ECO:0000256" key="1">
    <source>
        <dbReference type="ARBA" id="ARBA00004141"/>
    </source>
</evidence>
<dbReference type="Gene3D" id="1.10.3720.10">
    <property type="entry name" value="MetI-like"/>
    <property type="match status" value="1"/>
</dbReference>
<dbReference type="SUPFAM" id="SSF160964">
    <property type="entry name" value="MalF N-terminal region-like"/>
    <property type="match status" value="1"/>
</dbReference>
<keyword evidence="2 5" id="KW-0812">Transmembrane</keyword>
<evidence type="ECO:0000256" key="4">
    <source>
        <dbReference type="ARBA" id="ARBA00023136"/>
    </source>
</evidence>
<dbReference type="AlphaFoldDB" id="A0A485ASH9"/>
<name>A0A485ASH9_RAOPL</name>